<evidence type="ECO:0000313" key="5">
    <source>
        <dbReference type="EMBL" id="BCX87780.1"/>
    </source>
</evidence>
<evidence type="ECO:0000256" key="4">
    <source>
        <dbReference type="PIRSR" id="PIRSR005902-1"/>
    </source>
</evidence>
<dbReference type="AlphaFoldDB" id="A0AAU9C5X5"/>
<dbReference type="PIRSF" id="PIRSF005902">
    <property type="entry name" value="DNase_TatD"/>
    <property type="match status" value="1"/>
</dbReference>
<dbReference type="InterPro" id="IPR018228">
    <property type="entry name" value="DNase_TatD-rel_CS"/>
</dbReference>
<dbReference type="NCBIfam" id="TIGR00010">
    <property type="entry name" value="YchF/TatD family DNA exonuclease"/>
    <property type="match status" value="1"/>
</dbReference>
<evidence type="ECO:0000256" key="1">
    <source>
        <dbReference type="ARBA" id="ARBA00009275"/>
    </source>
</evidence>
<dbReference type="GO" id="GO:0016788">
    <property type="term" value="F:hydrolase activity, acting on ester bonds"/>
    <property type="evidence" value="ECO:0007669"/>
    <property type="project" value="InterPro"/>
</dbReference>
<keyword evidence="6" id="KW-1185">Reference proteome</keyword>
<feature type="binding site" evidence="4">
    <location>
        <position position="6"/>
    </location>
    <ligand>
        <name>a divalent metal cation</name>
        <dbReference type="ChEBI" id="CHEBI:60240"/>
        <label>1</label>
    </ligand>
</feature>
<dbReference type="PROSITE" id="PS01137">
    <property type="entry name" value="TATD_1"/>
    <property type="match status" value="1"/>
</dbReference>
<dbReference type="CDD" id="cd01310">
    <property type="entry name" value="TatD_DNAse"/>
    <property type="match status" value="1"/>
</dbReference>
<evidence type="ECO:0000256" key="2">
    <source>
        <dbReference type="ARBA" id="ARBA00022723"/>
    </source>
</evidence>
<proteinExistence type="inferred from homology"/>
<feature type="binding site" evidence="4">
    <location>
        <position position="206"/>
    </location>
    <ligand>
        <name>a divalent metal cation</name>
        <dbReference type="ChEBI" id="CHEBI:60240"/>
        <label>1</label>
    </ligand>
</feature>
<dbReference type="InterPro" id="IPR032466">
    <property type="entry name" value="Metal_Hydrolase"/>
</dbReference>
<dbReference type="InterPro" id="IPR001130">
    <property type="entry name" value="TatD-like"/>
</dbReference>
<dbReference type="KEGG" id="meiy:MIN45_P0147"/>
<dbReference type="Gene3D" id="3.20.20.140">
    <property type="entry name" value="Metal-dependent hydrolases"/>
    <property type="match status" value="1"/>
</dbReference>
<dbReference type="InterPro" id="IPR015991">
    <property type="entry name" value="TatD/YcfH-like"/>
</dbReference>
<dbReference type="GO" id="GO:0046872">
    <property type="term" value="F:metal ion binding"/>
    <property type="evidence" value="ECO:0007669"/>
    <property type="project" value="UniProtKB-KW"/>
</dbReference>
<dbReference type="GO" id="GO:0005829">
    <property type="term" value="C:cytosol"/>
    <property type="evidence" value="ECO:0007669"/>
    <property type="project" value="TreeGrafter"/>
</dbReference>
<dbReference type="RefSeq" id="WP_286292729.1">
    <property type="nucleotide sequence ID" value="NZ_AP024718.1"/>
</dbReference>
<dbReference type="Pfam" id="PF01026">
    <property type="entry name" value="TatD_DNase"/>
    <property type="match status" value="1"/>
</dbReference>
<dbReference type="EMBL" id="AP024718">
    <property type="protein sequence ID" value="BCX87780.1"/>
    <property type="molecule type" value="Genomic_DNA"/>
</dbReference>
<dbReference type="Proteomes" id="UP001321450">
    <property type="component" value="Chromosome"/>
</dbReference>
<dbReference type="PANTHER" id="PTHR46124:SF2">
    <property type="entry name" value="D-AMINOACYL-TRNA DEACYLASE"/>
    <property type="match status" value="1"/>
</dbReference>
<keyword evidence="2 4" id="KW-0479">Metal-binding</keyword>
<feature type="binding site" evidence="4">
    <location>
        <position position="8"/>
    </location>
    <ligand>
        <name>a divalent metal cation</name>
        <dbReference type="ChEBI" id="CHEBI:60240"/>
        <label>1</label>
    </ligand>
</feature>
<feature type="binding site" evidence="4">
    <location>
        <position position="131"/>
    </location>
    <ligand>
        <name>a divalent metal cation</name>
        <dbReference type="ChEBI" id="CHEBI:60240"/>
        <label>2</label>
    </ligand>
</feature>
<feature type="binding site" evidence="4">
    <location>
        <position position="95"/>
    </location>
    <ligand>
        <name>a divalent metal cation</name>
        <dbReference type="ChEBI" id="CHEBI:60240"/>
        <label>1</label>
    </ligand>
</feature>
<dbReference type="GO" id="GO:0004536">
    <property type="term" value="F:DNA nuclease activity"/>
    <property type="evidence" value="ECO:0007669"/>
    <property type="project" value="InterPro"/>
</dbReference>
<reference evidence="6" key="1">
    <citation type="journal article" date="2024" name="Int. J. Syst. Evol. Microbiol.">
        <title>Methylomarinovum tepidoasis sp. nov., a moderately thermophilic methanotroph of the family Methylothermaceae isolated from a deep-sea hydrothermal field.</title>
        <authorList>
            <person name="Hirayama H."/>
            <person name="Takaki Y."/>
            <person name="Abe M."/>
            <person name="Miyazaki M."/>
            <person name="Uematsu K."/>
            <person name="Matsui Y."/>
            <person name="Takai K."/>
        </authorList>
    </citation>
    <scope>NUCLEOTIDE SEQUENCE [LARGE SCALE GENOMIC DNA]</scope>
    <source>
        <strain evidence="6">IN45</strain>
    </source>
</reference>
<gene>
    <name evidence="5" type="ORF">MIN45_P0147</name>
</gene>
<protein>
    <submittedName>
        <fullName evidence="5">TatD DNase family protein</fullName>
    </submittedName>
</protein>
<dbReference type="PROSITE" id="PS01090">
    <property type="entry name" value="TATD_2"/>
    <property type="match status" value="1"/>
</dbReference>
<dbReference type="SUPFAM" id="SSF51556">
    <property type="entry name" value="Metallo-dependent hydrolases"/>
    <property type="match status" value="1"/>
</dbReference>
<evidence type="ECO:0000256" key="3">
    <source>
        <dbReference type="ARBA" id="ARBA00022801"/>
    </source>
</evidence>
<name>A0AAU9C5X5_9GAMM</name>
<dbReference type="PANTHER" id="PTHR46124">
    <property type="entry name" value="D-AMINOACYL-TRNA DEACYLASE"/>
    <property type="match status" value="1"/>
</dbReference>
<accession>A0AAU9C5X5</accession>
<organism evidence="5 6">
    <name type="scientific">Methylomarinovum tepidoasis</name>
    <dbReference type="NCBI Taxonomy" id="2840183"/>
    <lineage>
        <taxon>Bacteria</taxon>
        <taxon>Pseudomonadati</taxon>
        <taxon>Pseudomonadota</taxon>
        <taxon>Gammaproteobacteria</taxon>
        <taxon>Methylococcales</taxon>
        <taxon>Methylothermaceae</taxon>
        <taxon>Methylomarinovum</taxon>
    </lineage>
</organism>
<feature type="binding site" evidence="4">
    <location>
        <position position="156"/>
    </location>
    <ligand>
        <name>a divalent metal cation</name>
        <dbReference type="ChEBI" id="CHEBI:60240"/>
        <label>2</label>
    </ligand>
</feature>
<dbReference type="FunFam" id="3.20.20.140:FF:000005">
    <property type="entry name" value="TatD family hydrolase"/>
    <property type="match status" value="1"/>
</dbReference>
<keyword evidence="3" id="KW-0378">Hydrolase</keyword>
<sequence>MLIDSHCHLDRLDLKPFEGDFDRFMARAREEGVGHMLCVGINLSTFERCAELAARHPEEISLSAGEHPNDSKGQPLDVERLLEYGRRRQVVAIGETGLDYFRSEGELTWQQERFRQHIQVAKTLNKPLIVHSRAAKEDTLRIWQEEGAMEVGGVLHCFAEDWDMARRALDLNLYISFSGIVTFRNAQAIQEAAQKVPEDRFLIETDSPYLAPVPYRGKPNYPFYVRKVAEKIAELRGTTLERVGETSRDNFYRLFPLALSEKTQELELQ</sequence>
<evidence type="ECO:0000313" key="6">
    <source>
        <dbReference type="Proteomes" id="UP001321450"/>
    </source>
</evidence>
<comment type="similarity">
    <text evidence="1">Belongs to the metallo-dependent hydrolases superfamily. TatD-type hydrolase family.</text>
</comment>